<sequence>MTKIQSERPPAPPASSNGSSVRLRSNQSASIILQGSAFKVPHSWISQLSAELRPSSTPSPPSRFSAPPVPLSSGFLSITISTPLEVSPILEKVYQSPETTGVNDLPSGAEGLEGSDGNSESDAQSREDREVEHRRMWEAGQVDYLGRDAFQNIQKMLDRFLDPHNETLLP</sequence>
<reference evidence="2 3" key="1">
    <citation type="submission" date="2021-06" db="EMBL/GenBank/DDBJ databases">
        <authorList>
            <person name="Palmer J.M."/>
        </authorList>
    </citation>
    <scope>NUCLEOTIDE SEQUENCE [LARGE SCALE GENOMIC DNA]</scope>
    <source>
        <strain evidence="2 3">MEX-2019</strain>
        <tissue evidence="2">Muscle</tissue>
    </source>
</reference>
<evidence type="ECO:0000313" key="2">
    <source>
        <dbReference type="EMBL" id="KAK5610909.1"/>
    </source>
</evidence>
<keyword evidence="3" id="KW-1185">Reference proteome</keyword>
<dbReference type="EMBL" id="JAHHUM010001518">
    <property type="protein sequence ID" value="KAK5610909.1"/>
    <property type="molecule type" value="Genomic_DNA"/>
</dbReference>
<protein>
    <recommendedName>
        <fullName evidence="4">Glycogenin 2</fullName>
    </recommendedName>
</protein>
<evidence type="ECO:0008006" key="4">
    <source>
        <dbReference type="Google" id="ProtNLM"/>
    </source>
</evidence>
<dbReference type="AlphaFoldDB" id="A0AAV9RPN6"/>
<organism evidence="2 3">
    <name type="scientific">Crenichthys baileyi</name>
    <name type="common">White River springfish</name>
    <dbReference type="NCBI Taxonomy" id="28760"/>
    <lineage>
        <taxon>Eukaryota</taxon>
        <taxon>Metazoa</taxon>
        <taxon>Chordata</taxon>
        <taxon>Craniata</taxon>
        <taxon>Vertebrata</taxon>
        <taxon>Euteleostomi</taxon>
        <taxon>Actinopterygii</taxon>
        <taxon>Neopterygii</taxon>
        <taxon>Teleostei</taxon>
        <taxon>Neoteleostei</taxon>
        <taxon>Acanthomorphata</taxon>
        <taxon>Ovalentaria</taxon>
        <taxon>Atherinomorphae</taxon>
        <taxon>Cyprinodontiformes</taxon>
        <taxon>Goodeidae</taxon>
        <taxon>Crenichthys</taxon>
    </lineage>
</organism>
<feature type="region of interest" description="Disordered" evidence="1">
    <location>
        <begin position="1"/>
        <end position="26"/>
    </location>
</feature>
<dbReference type="Proteomes" id="UP001311232">
    <property type="component" value="Unassembled WGS sequence"/>
</dbReference>
<evidence type="ECO:0000313" key="3">
    <source>
        <dbReference type="Proteomes" id="UP001311232"/>
    </source>
</evidence>
<name>A0AAV9RPN6_9TELE</name>
<accession>A0AAV9RPN6</accession>
<gene>
    <name evidence="2" type="ORF">CRENBAI_024682</name>
</gene>
<comment type="caution">
    <text evidence="2">The sequence shown here is derived from an EMBL/GenBank/DDBJ whole genome shotgun (WGS) entry which is preliminary data.</text>
</comment>
<feature type="region of interest" description="Disordered" evidence="1">
    <location>
        <begin position="95"/>
        <end position="134"/>
    </location>
</feature>
<feature type="compositionally biased region" description="Basic and acidic residues" evidence="1">
    <location>
        <begin position="123"/>
        <end position="134"/>
    </location>
</feature>
<proteinExistence type="predicted"/>
<evidence type="ECO:0000256" key="1">
    <source>
        <dbReference type="SAM" id="MobiDB-lite"/>
    </source>
</evidence>